<dbReference type="EMBL" id="DXES01000051">
    <property type="protein sequence ID" value="HIX65102.1"/>
    <property type="molecule type" value="Genomic_DNA"/>
</dbReference>
<evidence type="ECO:0000259" key="1">
    <source>
        <dbReference type="PROSITE" id="PS51186"/>
    </source>
</evidence>
<feature type="domain" description="N-acetyltransferase" evidence="1">
    <location>
        <begin position="1"/>
        <end position="148"/>
    </location>
</feature>
<gene>
    <name evidence="2" type="ORF">H9736_02515</name>
</gene>
<sequence>MEIVEWAGDRWALEELLLEADPSRALVAAYLGEGFLLAALEGGRPVGEALAVPHPGGWELKNLAVDAACRRRGIGRALVEGVFTRLAPGETLWVGTAEGVPWGLAFYGACGFVRDHLVPGFFLKNYPQPVMDGGIRCIDMVYLRRKKEES</sequence>
<dbReference type="AlphaFoldDB" id="A0A9D1WQ22"/>
<reference evidence="2" key="2">
    <citation type="submission" date="2021-04" db="EMBL/GenBank/DDBJ databases">
        <authorList>
            <person name="Gilroy R."/>
        </authorList>
    </citation>
    <scope>NUCLEOTIDE SEQUENCE</scope>
    <source>
        <strain evidence="2">CHK188-5543</strain>
    </source>
</reference>
<accession>A0A9D1WQ22</accession>
<name>A0A9D1WQ22_9FIRM</name>
<dbReference type="InterPro" id="IPR000182">
    <property type="entry name" value="GNAT_dom"/>
</dbReference>
<organism evidence="2 3">
    <name type="scientific">Candidatus Anaerotruncus excrementipullorum</name>
    <dbReference type="NCBI Taxonomy" id="2838465"/>
    <lineage>
        <taxon>Bacteria</taxon>
        <taxon>Bacillati</taxon>
        <taxon>Bacillota</taxon>
        <taxon>Clostridia</taxon>
        <taxon>Eubacteriales</taxon>
        <taxon>Oscillospiraceae</taxon>
        <taxon>Anaerotruncus</taxon>
    </lineage>
</organism>
<dbReference type="SUPFAM" id="SSF55729">
    <property type="entry name" value="Acyl-CoA N-acyltransferases (Nat)"/>
    <property type="match status" value="1"/>
</dbReference>
<comment type="caution">
    <text evidence="2">The sequence shown here is derived from an EMBL/GenBank/DDBJ whole genome shotgun (WGS) entry which is preliminary data.</text>
</comment>
<evidence type="ECO:0000313" key="3">
    <source>
        <dbReference type="Proteomes" id="UP000886800"/>
    </source>
</evidence>
<dbReference type="CDD" id="cd04301">
    <property type="entry name" value="NAT_SF"/>
    <property type="match status" value="1"/>
</dbReference>
<dbReference type="GO" id="GO:0016747">
    <property type="term" value="F:acyltransferase activity, transferring groups other than amino-acyl groups"/>
    <property type="evidence" value="ECO:0007669"/>
    <property type="project" value="InterPro"/>
</dbReference>
<dbReference type="Pfam" id="PF00583">
    <property type="entry name" value="Acetyltransf_1"/>
    <property type="match status" value="1"/>
</dbReference>
<reference evidence="2" key="1">
    <citation type="journal article" date="2021" name="PeerJ">
        <title>Extensive microbial diversity within the chicken gut microbiome revealed by metagenomics and culture.</title>
        <authorList>
            <person name="Gilroy R."/>
            <person name="Ravi A."/>
            <person name="Getino M."/>
            <person name="Pursley I."/>
            <person name="Horton D.L."/>
            <person name="Alikhan N.F."/>
            <person name="Baker D."/>
            <person name="Gharbi K."/>
            <person name="Hall N."/>
            <person name="Watson M."/>
            <person name="Adriaenssens E.M."/>
            <person name="Foster-Nyarko E."/>
            <person name="Jarju S."/>
            <person name="Secka A."/>
            <person name="Antonio M."/>
            <person name="Oren A."/>
            <person name="Chaudhuri R.R."/>
            <person name="La Ragione R."/>
            <person name="Hildebrand F."/>
            <person name="Pallen M.J."/>
        </authorList>
    </citation>
    <scope>NUCLEOTIDE SEQUENCE</scope>
    <source>
        <strain evidence="2">CHK188-5543</strain>
    </source>
</reference>
<dbReference type="InterPro" id="IPR016181">
    <property type="entry name" value="Acyl_CoA_acyltransferase"/>
</dbReference>
<proteinExistence type="predicted"/>
<dbReference type="Gene3D" id="3.40.630.30">
    <property type="match status" value="1"/>
</dbReference>
<dbReference type="PROSITE" id="PS51186">
    <property type="entry name" value="GNAT"/>
    <property type="match status" value="1"/>
</dbReference>
<dbReference type="Proteomes" id="UP000886800">
    <property type="component" value="Unassembled WGS sequence"/>
</dbReference>
<protein>
    <submittedName>
        <fullName evidence="2">GNAT family N-acetyltransferase</fullName>
    </submittedName>
</protein>
<evidence type="ECO:0000313" key="2">
    <source>
        <dbReference type="EMBL" id="HIX65102.1"/>
    </source>
</evidence>